<organism evidence="2 3">
    <name type="scientific">Raphidocelis subcapitata</name>
    <dbReference type="NCBI Taxonomy" id="307507"/>
    <lineage>
        <taxon>Eukaryota</taxon>
        <taxon>Viridiplantae</taxon>
        <taxon>Chlorophyta</taxon>
        <taxon>core chlorophytes</taxon>
        <taxon>Chlorophyceae</taxon>
        <taxon>CS clade</taxon>
        <taxon>Sphaeropleales</taxon>
        <taxon>Selenastraceae</taxon>
        <taxon>Raphidocelis</taxon>
    </lineage>
</organism>
<sequence>MAGAADEWVPRTASPGFPLAPRIAAFGAGVGVGCGVGLGVGRPVSLSAVPLLGQATSGMAAGLGASLGGAGAALQGAGAEARRRVQGLGVAGLDAGFGCGVGVGYGFFAAGLLLKPSVIEAVREGASELAGRAVDAVQGSLRALGVPLPAEQPWPDGGAATAQLQAPPPFVAQQLLPSAAGAAPQREGQPARGAAARGPADATAAAGLGSDREVLRALLRHERTIRRLERQNRALRAALCGAHPKAAVCGRGGGWDGDTSGDGAG</sequence>
<gene>
    <name evidence="2" type="ORF">Rsub_03523</name>
</gene>
<name>A0A2V0P023_9CHLO</name>
<dbReference type="PANTHER" id="PTHR36051:SF2">
    <property type="entry name" value="DYNAMIN"/>
    <property type="match status" value="1"/>
</dbReference>
<protein>
    <submittedName>
        <fullName evidence="2">Uncharacterized protein</fullName>
    </submittedName>
</protein>
<reference evidence="2 3" key="1">
    <citation type="journal article" date="2018" name="Sci. Rep.">
        <title>Raphidocelis subcapitata (=Pseudokirchneriella subcapitata) provides an insight into genome evolution and environmental adaptations in the Sphaeropleales.</title>
        <authorList>
            <person name="Suzuki S."/>
            <person name="Yamaguchi H."/>
            <person name="Nakajima N."/>
            <person name="Kawachi M."/>
        </authorList>
    </citation>
    <scope>NUCLEOTIDE SEQUENCE [LARGE SCALE GENOMIC DNA]</scope>
    <source>
        <strain evidence="2 3">NIES-35</strain>
    </source>
</reference>
<feature type="region of interest" description="Disordered" evidence="1">
    <location>
        <begin position="179"/>
        <end position="207"/>
    </location>
</feature>
<evidence type="ECO:0000256" key="1">
    <source>
        <dbReference type="SAM" id="MobiDB-lite"/>
    </source>
</evidence>
<accession>A0A2V0P023</accession>
<evidence type="ECO:0000313" key="3">
    <source>
        <dbReference type="Proteomes" id="UP000247498"/>
    </source>
</evidence>
<evidence type="ECO:0000313" key="2">
    <source>
        <dbReference type="EMBL" id="GBF90527.1"/>
    </source>
</evidence>
<dbReference type="STRING" id="307507.A0A2V0P023"/>
<dbReference type="EMBL" id="BDRX01000017">
    <property type="protein sequence ID" value="GBF90527.1"/>
    <property type="molecule type" value="Genomic_DNA"/>
</dbReference>
<feature type="compositionally biased region" description="Low complexity" evidence="1">
    <location>
        <begin position="188"/>
        <end position="207"/>
    </location>
</feature>
<dbReference type="InParanoid" id="A0A2V0P023"/>
<dbReference type="Proteomes" id="UP000247498">
    <property type="component" value="Unassembled WGS sequence"/>
</dbReference>
<dbReference type="AlphaFoldDB" id="A0A2V0P023"/>
<proteinExistence type="predicted"/>
<dbReference type="PANTHER" id="PTHR36051">
    <property type="entry name" value="DYNAMIN"/>
    <property type="match status" value="1"/>
</dbReference>
<keyword evidence="3" id="KW-1185">Reference proteome</keyword>
<comment type="caution">
    <text evidence="2">The sequence shown here is derived from an EMBL/GenBank/DDBJ whole genome shotgun (WGS) entry which is preliminary data.</text>
</comment>